<proteinExistence type="predicted"/>
<dbReference type="InterPro" id="IPR016181">
    <property type="entry name" value="Acyl_CoA_acyltransferase"/>
</dbReference>
<feature type="region of interest" description="Disordered" evidence="1">
    <location>
        <begin position="1"/>
        <end position="65"/>
    </location>
</feature>
<feature type="domain" description="N-acetyltransferase" evidence="2">
    <location>
        <begin position="75"/>
        <end position="199"/>
    </location>
</feature>
<organism evidence="3 4">
    <name type="scientific">Anthostomella pinea</name>
    <dbReference type="NCBI Taxonomy" id="933095"/>
    <lineage>
        <taxon>Eukaryota</taxon>
        <taxon>Fungi</taxon>
        <taxon>Dikarya</taxon>
        <taxon>Ascomycota</taxon>
        <taxon>Pezizomycotina</taxon>
        <taxon>Sordariomycetes</taxon>
        <taxon>Xylariomycetidae</taxon>
        <taxon>Xylariales</taxon>
        <taxon>Xylariaceae</taxon>
        <taxon>Anthostomella</taxon>
    </lineage>
</organism>
<sequence>MTPASLYSSSIKITLPTQPNSIRNPSFSQHGRPNEHHSPSSQIRRNRNPKTPPPNPPGLGRRCPAAHPLLRRDHRWASNKPLQSLEQAERWLRARALGPDVHKFAIELRPDHSQPDGNNANPTLIGVMGSHVPPRIGYLIHAGYATEALRALVSHLFTHIPSSSSGDGNGGTTGLDYLEALTVTANAASQNVLRKCGFTYCETLEGEFESWSMGLCDSAVYRIARPGMTLEQLGLLSGTEATVEENMGGPLPIQ</sequence>
<keyword evidence="4" id="KW-1185">Reference proteome</keyword>
<reference evidence="3" key="1">
    <citation type="submission" date="2023-10" db="EMBL/GenBank/DDBJ databases">
        <authorList>
            <person name="Hackl T."/>
        </authorList>
    </citation>
    <scope>NUCLEOTIDE SEQUENCE</scope>
</reference>
<dbReference type="PANTHER" id="PTHR43792:SF1">
    <property type="entry name" value="N-ACETYLTRANSFERASE DOMAIN-CONTAINING PROTEIN"/>
    <property type="match status" value="1"/>
</dbReference>
<evidence type="ECO:0000256" key="1">
    <source>
        <dbReference type="SAM" id="MobiDB-lite"/>
    </source>
</evidence>
<protein>
    <submittedName>
        <fullName evidence="3">Uu.00g068630.m01.CDS01</fullName>
    </submittedName>
</protein>
<dbReference type="SUPFAM" id="SSF55729">
    <property type="entry name" value="Acyl-CoA N-acyltransferases (Nat)"/>
    <property type="match status" value="1"/>
</dbReference>
<dbReference type="Proteomes" id="UP001295740">
    <property type="component" value="Unassembled WGS sequence"/>
</dbReference>
<gene>
    <name evidence="3" type="ORF">KHLLAP_LOCUS11706</name>
</gene>
<dbReference type="GO" id="GO:0016747">
    <property type="term" value="F:acyltransferase activity, transferring groups other than amino-acyl groups"/>
    <property type="evidence" value="ECO:0007669"/>
    <property type="project" value="InterPro"/>
</dbReference>
<dbReference type="AlphaFoldDB" id="A0AAI8YNG5"/>
<dbReference type="Pfam" id="PF13302">
    <property type="entry name" value="Acetyltransf_3"/>
    <property type="match status" value="1"/>
</dbReference>
<evidence type="ECO:0000313" key="3">
    <source>
        <dbReference type="EMBL" id="CAJ2511238.1"/>
    </source>
</evidence>
<feature type="compositionally biased region" description="Polar residues" evidence="1">
    <location>
        <begin position="1"/>
        <end position="31"/>
    </location>
</feature>
<dbReference type="InterPro" id="IPR000182">
    <property type="entry name" value="GNAT_dom"/>
</dbReference>
<comment type="caution">
    <text evidence="3">The sequence shown here is derived from an EMBL/GenBank/DDBJ whole genome shotgun (WGS) entry which is preliminary data.</text>
</comment>
<name>A0AAI8YNG5_9PEZI</name>
<dbReference type="Gene3D" id="3.40.630.30">
    <property type="match status" value="1"/>
</dbReference>
<evidence type="ECO:0000259" key="2">
    <source>
        <dbReference type="Pfam" id="PF13302"/>
    </source>
</evidence>
<dbReference type="InterPro" id="IPR051531">
    <property type="entry name" value="N-acetyltransferase"/>
</dbReference>
<evidence type="ECO:0000313" key="4">
    <source>
        <dbReference type="Proteomes" id="UP001295740"/>
    </source>
</evidence>
<accession>A0AAI8YNG5</accession>
<dbReference type="EMBL" id="CAUWAG010000018">
    <property type="protein sequence ID" value="CAJ2511238.1"/>
    <property type="molecule type" value="Genomic_DNA"/>
</dbReference>
<dbReference type="PANTHER" id="PTHR43792">
    <property type="entry name" value="GNAT FAMILY, PUTATIVE (AFU_ORTHOLOGUE AFUA_3G00765)-RELATED-RELATED"/>
    <property type="match status" value="1"/>
</dbReference>